<dbReference type="Gene3D" id="3.40.630.30">
    <property type="match status" value="1"/>
</dbReference>
<reference evidence="2" key="1">
    <citation type="submission" date="2013-07" db="EMBL/GenBank/DDBJ databases">
        <authorList>
            <person name="Geib S."/>
        </authorList>
    </citation>
    <scope>NUCLEOTIDE SEQUENCE</scope>
</reference>
<reference evidence="2" key="2">
    <citation type="journal article" date="2014" name="BMC Genomics">
        <title>A genomic perspective to assessing quality of mass-reared SIT flies used in Mediterranean fruit fly (Ceratitis capitata) eradication in California.</title>
        <authorList>
            <person name="Calla B."/>
            <person name="Hall B."/>
            <person name="Hou S."/>
            <person name="Geib S.M."/>
        </authorList>
    </citation>
    <scope>NUCLEOTIDE SEQUENCE</scope>
</reference>
<dbReference type="OrthoDB" id="8030025at2759"/>
<name>W8BNF8_CERCA</name>
<feature type="region of interest" description="Disordered" evidence="1">
    <location>
        <begin position="246"/>
        <end position="271"/>
    </location>
</feature>
<dbReference type="AlphaFoldDB" id="W8BNF8"/>
<proteinExistence type="evidence at transcript level"/>
<organism evidence="2">
    <name type="scientific">Ceratitis capitata</name>
    <name type="common">Mediterranean fruit fly</name>
    <name type="synonym">Tephritis capitata</name>
    <dbReference type="NCBI Taxonomy" id="7213"/>
    <lineage>
        <taxon>Eukaryota</taxon>
        <taxon>Metazoa</taxon>
        <taxon>Ecdysozoa</taxon>
        <taxon>Arthropoda</taxon>
        <taxon>Hexapoda</taxon>
        <taxon>Insecta</taxon>
        <taxon>Pterygota</taxon>
        <taxon>Neoptera</taxon>
        <taxon>Endopterygota</taxon>
        <taxon>Diptera</taxon>
        <taxon>Brachycera</taxon>
        <taxon>Muscomorpha</taxon>
        <taxon>Tephritoidea</taxon>
        <taxon>Tephritidae</taxon>
        <taxon>Ceratitis</taxon>
        <taxon>Ceratitis</taxon>
    </lineage>
</organism>
<evidence type="ECO:0000313" key="2">
    <source>
        <dbReference type="EMBL" id="JAB91244.1"/>
    </source>
</evidence>
<evidence type="ECO:0000256" key="1">
    <source>
        <dbReference type="SAM" id="MobiDB-lite"/>
    </source>
</evidence>
<dbReference type="EMBL" id="GAMC01015311">
    <property type="protein sequence ID" value="JAB91244.1"/>
    <property type="molecule type" value="mRNA"/>
</dbReference>
<protein>
    <submittedName>
        <fullName evidence="2">Uncharacterized protein</fullName>
    </submittedName>
</protein>
<accession>W8BNF8</accession>
<sequence>MMSLQIYWDEHIGVTLEEKQRHIYIRDIPEKWQSRICDFMVERSFQLNPLFAHLKIHELPDVEDAYRRYVMHVLRDECSIMIVDEQSNEIFGVALMKCMTKEWRSWTIWMQMFDATTLFSRFMLLIRMLVLKYGEEHTEHELNGLHLFEFYLHPELKADPVFVAKFFNSIFEVARHMSMPRVSFVGITLQEQQLVEAHNFQSLSHLIYSLVEDEGVRAFQSLRDIDEMYMVSFEYLVKPLTPFYRMPPSQPTDEEDRLKREPEEPVDDQVSEAVEGDIYRRSILKSFIK</sequence>